<evidence type="ECO:0000259" key="13">
    <source>
        <dbReference type="PROSITE" id="PS01124"/>
    </source>
</evidence>
<keyword evidence="4" id="KW-0808">Transferase</keyword>
<reference evidence="16 17" key="2">
    <citation type="journal article" date="2011" name="Stand. Genomic Sci.">
        <title>Complete genome sequence of Leadbetterella byssophila type strain (4M15).</title>
        <authorList>
            <person name="Abt B."/>
            <person name="Teshima H."/>
            <person name="Lucas S."/>
            <person name="Lapidus A."/>
            <person name="Del Rio T.G."/>
            <person name="Nolan M."/>
            <person name="Tice H."/>
            <person name="Cheng J.F."/>
            <person name="Pitluck S."/>
            <person name="Liolios K."/>
            <person name="Pagani I."/>
            <person name="Ivanova N."/>
            <person name="Mavromatis K."/>
            <person name="Pati A."/>
            <person name="Tapia R."/>
            <person name="Han C."/>
            <person name="Goodwin L."/>
            <person name="Chen A."/>
            <person name="Palaniappan K."/>
            <person name="Land M."/>
            <person name="Hauser L."/>
            <person name="Chang Y.J."/>
            <person name="Jeffries C.D."/>
            <person name="Rohde M."/>
            <person name="Goker M."/>
            <person name="Tindall B.J."/>
            <person name="Detter J.C."/>
            <person name="Woyke T."/>
            <person name="Bristow J."/>
            <person name="Eisen J.A."/>
            <person name="Markowitz V."/>
            <person name="Hugenholtz P."/>
            <person name="Klenk H.P."/>
            <person name="Kyrpides N.C."/>
        </authorList>
    </citation>
    <scope>NUCLEOTIDE SEQUENCE [LARGE SCALE GENOMIC DNA]</scope>
    <source>
        <strain evidence="17">DSM 17132 / JCM 16389 / KACC 11308 / NBRC 106382 / 4M15</strain>
    </source>
</reference>
<evidence type="ECO:0000256" key="2">
    <source>
        <dbReference type="ARBA" id="ARBA00012438"/>
    </source>
</evidence>
<dbReference type="Pfam" id="PF00512">
    <property type="entry name" value="HisKA"/>
    <property type="match status" value="1"/>
</dbReference>
<evidence type="ECO:0000256" key="3">
    <source>
        <dbReference type="ARBA" id="ARBA00022553"/>
    </source>
</evidence>
<evidence type="ECO:0000256" key="11">
    <source>
        <dbReference type="ARBA" id="ARBA00023163"/>
    </source>
</evidence>
<dbReference type="InterPro" id="IPR036097">
    <property type="entry name" value="HisK_dim/P_sf"/>
</dbReference>
<dbReference type="SUPFAM" id="SSF63829">
    <property type="entry name" value="Calcium-dependent phosphotriesterase"/>
    <property type="match status" value="3"/>
</dbReference>
<dbReference type="SMART" id="SM00388">
    <property type="entry name" value="HisKA"/>
    <property type="match status" value="1"/>
</dbReference>
<dbReference type="PRINTS" id="PR00344">
    <property type="entry name" value="BCTRLSENSOR"/>
</dbReference>
<dbReference type="OrthoDB" id="717811at2"/>
<dbReference type="eggNOG" id="COG2207">
    <property type="taxonomic scope" value="Bacteria"/>
</dbReference>
<dbReference type="InterPro" id="IPR018060">
    <property type="entry name" value="HTH_AraC"/>
</dbReference>
<dbReference type="SMART" id="SM00342">
    <property type="entry name" value="HTH_ARAC"/>
    <property type="match status" value="1"/>
</dbReference>
<evidence type="ECO:0000259" key="14">
    <source>
        <dbReference type="PROSITE" id="PS50109"/>
    </source>
</evidence>
<keyword evidence="9" id="KW-0805">Transcription regulation</keyword>
<evidence type="ECO:0000256" key="7">
    <source>
        <dbReference type="ARBA" id="ARBA00022840"/>
    </source>
</evidence>
<dbReference type="GO" id="GO:0005524">
    <property type="term" value="F:ATP binding"/>
    <property type="evidence" value="ECO:0007669"/>
    <property type="project" value="UniProtKB-KW"/>
</dbReference>
<protein>
    <recommendedName>
        <fullName evidence="2">histidine kinase</fullName>
        <ecNumber evidence="2">2.7.13.3</ecNumber>
    </recommendedName>
</protein>
<dbReference type="CDD" id="cd00082">
    <property type="entry name" value="HisKA"/>
    <property type="match status" value="1"/>
</dbReference>
<dbReference type="eggNOG" id="COG3292">
    <property type="taxonomic scope" value="Bacteria"/>
</dbReference>
<evidence type="ECO:0000256" key="1">
    <source>
        <dbReference type="ARBA" id="ARBA00000085"/>
    </source>
</evidence>
<dbReference type="InterPro" id="IPR015943">
    <property type="entry name" value="WD40/YVTN_repeat-like_dom_sf"/>
</dbReference>
<dbReference type="eggNOG" id="COG0745">
    <property type="taxonomic scope" value="Bacteria"/>
</dbReference>
<dbReference type="SUPFAM" id="SSF47384">
    <property type="entry name" value="Homodimeric domain of signal transducing histidine kinase"/>
    <property type="match status" value="1"/>
</dbReference>
<dbReference type="RefSeq" id="WP_013407111.1">
    <property type="nucleotide sequence ID" value="NC_014655.1"/>
</dbReference>
<evidence type="ECO:0000256" key="8">
    <source>
        <dbReference type="ARBA" id="ARBA00023012"/>
    </source>
</evidence>
<dbReference type="InterPro" id="IPR011110">
    <property type="entry name" value="Reg_prop"/>
</dbReference>
<dbReference type="Gene3D" id="1.10.287.130">
    <property type="match status" value="1"/>
</dbReference>
<accession>E4RUQ5</accession>
<dbReference type="CDD" id="cd17574">
    <property type="entry name" value="REC_OmpR"/>
    <property type="match status" value="1"/>
</dbReference>
<dbReference type="Pfam" id="PF02518">
    <property type="entry name" value="HATPase_c"/>
    <property type="match status" value="1"/>
</dbReference>
<feature type="domain" description="Histidine kinase" evidence="14">
    <location>
        <begin position="806"/>
        <end position="1033"/>
    </location>
</feature>
<dbReference type="InterPro" id="IPR011123">
    <property type="entry name" value="Y_Y_Y"/>
</dbReference>
<keyword evidence="3 12" id="KW-0597">Phosphoprotein</keyword>
<dbReference type="SUPFAM" id="SSF55874">
    <property type="entry name" value="ATPase domain of HSP90 chaperone/DNA topoisomerase II/histidine kinase"/>
    <property type="match status" value="1"/>
</dbReference>
<evidence type="ECO:0000256" key="5">
    <source>
        <dbReference type="ARBA" id="ARBA00022741"/>
    </source>
</evidence>
<dbReference type="InterPro" id="IPR013783">
    <property type="entry name" value="Ig-like_fold"/>
</dbReference>
<dbReference type="Pfam" id="PF00072">
    <property type="entry name" value="Response_reg"/>
    <property type="match status" value="1"/>
</dbReference>
<dbReference type="Proteomes" id="UP000007435">
    <property type="component" value="Chromosome"/>
</dbReference>
<dbReference type="GO" id="GO:0043565">
    <property type="term" value="F:sequence-specific DNA binding"/>
    <property type="evidence" value="ECO:0007669"/>
    <property type="project" value="InterPro"/>
</dbReference>
<dbReference type="GO" id="GO:0003700">
    <property type="term" value="F:DNA-binding transcription factor activity"/>
    <property type="evidence" value="ECO:0007669"/>
    <property type="project" value="InterPro"/>
</dbReference>
<dbReference type="GO" id="GO:0000155">
    <property type="term" value="F:phosphorelay sensor kinase activity"/>
    <property type="evidence" value="ECO:0007669"/>
    <property type="project" value="InterPro"/>
</dbReference>
<keyword evidence="5" id="KW-0547">Nucleotide-binding</keyword>
<dbReference type="SUPFAM" id="SSF46689">
    <property type="entry name" value="Homeodomain-like"/>
    <property type="match status" value="1"/>
</dbReference>
<dbReference type="Gene3D" id="3.30.565.10">
    <property type="entry name" value="Histidine kinase-like ATPase, C-terminal domain"/>
    <property type="match status" value="1"/>
</dbReference>
<organism evidence="16 17">
    <name type="scientific">Leadbetterella byssophila (strain DSM 17132 / JCM 16389 / KACC 11308 / NBRC 106382 / 4M15)</name>
    <dbReference type="NCBI Taxonomy" id="649349"/>
    <lineage>
        <taxon>Bacteria</taxon>
        <taxon>Pseudomonadati</taxon>
        <taxon>Bacteroidota</taxon>
        <taxon>Cytophagia</taxon>
        <taxon>Cytophagales</taxon>
        <taxon>Leadbetterellaceae</taxon>
        <taxon>Leadbetterella</taxon>
    </lineage>
</organism>
<dbReference type="PROSITE" id="PS00041">
    <property type="entry name" value="HTH_ARAC_FAMILY_1"/>
    <property type="match status" value="1"/>
</dbReference>
<feature type="modified residue" description="4-aspartylphosphate" evidence="12">
    <location>
        <position position="1120"/>
    </location>
</feature>
<dbReference type="InterPro" id="IPR003661">
    <property type="entry name" value="HisK_dim/P_dom"/>
</dbReference>
<dbReference type="PROSITE" id="PS01124">
    <property type="entry name" value="HTH_ARAC_FAMILY_2"/>
    <property type="match status" value="1"/>
</dbReference>
<dbReference type="PROSITE" id="PS50109">
    <property type="entry name" value="HIS_KIN"/>
    <property type="match status" value="1"/>
</dbReference>
<dbReference type="FunFam" id="3.30.565.10:FF:000037">
    <property type="entry name" value="Hybrid sensor histidine kinase/response regulator"/>
    <property type="match status" value="1"/>
</dbReference>
<dbReference type="EC" id="2.7.13.3" evidence="2"/>
<dbReference type="Gene3D" id="3.40.50.2300">
    <property type="match status" value="1"/>
</dbReference>
<dbReference type="Gene3D" id="2.60.40.10">
    <property type="entry name" value="Immunoglobulins"/>
    <property type="match status" value="1"/>
</dbReference>
<evidence type="ECO:0000259" key="15">
    <source>
        <dbReference type="PROSITE" id="PS50110"/>
    </source>
</evidence>
<dbReference type="InterPro" id="IPR011006">
    <property type="entry name" value="CheY-like_superfamily"/>
</dbReference>
<name>E4RUQ5_LEAB4</name>
<dbReference type="InterPro" id="IPR003594">
    <property type="entry name" value="HATPase_dom"/>
</dbReference>
<evidence type="ECO:0000256" key="6">
    <source>
        <dbReference type="ARBA" id="ARBA00022777"/>
    </source>
</evidence>
<dbReference type="Gene3D" id="2.130.10.10">
    <property type="entry name" value="YVTN repeat-like/Quinoprotein amine dehydrogenase"/>
    <property type="match status" value="2"/>
</dbReference>
<dbReference type="Pfam" id="PF12833">
    <property type="entry name" value="HTH_18"/>
    <property type="match status" value="1"/>
</dbReference>
<dbReference type="InterPro" id="IPR036890">
    <property type="entry name" value="HATPase_C_sf"/>
</dbReference>
<dbReference type="PANTHER" id="PTHR43547">
    <property type="entry name" value="TWO-COMPONENT HISTIDINE KINASE"/>
    <property type="match status" value="1"/>
</dbReference>
<evidence type="ECO:0000313" key="16">
    <source>
        <dbReference type="EMBL" id="ADQ16056.1"/>
    </source>
</evidence>
<feature type="domain" description="HTH araC/xylS-type" evidence="13">
    <location>
        <begin position="1221"/>
        <end position="1318"/>
    </location>
</feature>
<feature type="domain" description="Response regulatory" evidence="15">
    <location>
        <begin position="1072"/>
        <end position="1187"/>
    </location>
</feature>
<dbReference type="SUPFAM" id="SSF52172">
    <property type="entry name" value="CheY-like"/>
    <property type="match status" value="1"/>
</dbReference>
<dbReference type="InterPro" id="IPR009057">
    <property type="entry name" value="Homeodomain-like_sf"/>
</dbReference>
<keyword evidence="7" id="KW-0067">ATP-binding</keyword>
<dbReference type="STRING" id="649349.Lbys_0269"/>
<keyword evidence="10" id="KW-0238">DNA-binding</keyword>
<dbReference type="InterPro" id="IPR005467">
    <property type="entry name" value="His_kinase_dom"/>
</dbReference>
<evidence type="ECO:0000256" key="9">
    <source>
        <dbReference type="ARBA" id="ARBA00023015"/>
    </source>
</evidence>
<keyword evidence="8" id="KW-0902">Two-component regulatory system</keyword>
<dbReference type="InterPro" id="IPR004358">
    <property type="entry name" value="Sig_transdc_His_kin-like_C"/>
</dbReference>
<dbReference type="eggNOG" id="COG5002">
    <property type="taxonomic scope" value="Bacteria"/>
</dbReference>
<evidence type="ECO:0000256" key="10">
    <source>
        <dbReference type="ARBA" id="ARBA00023125"/>
    </source>
</evidence>
<dbReference type="PROSITE" id="PS50110">
    <property type="entry name" value="RESPONSE_REGULATORY"/>
    <property type="match status" value="1"/>
</dbReference>
<dbReference type="CDD" id="cd00075">
    <property type="entry name" value="HATPase"/>
    <property type="match status" value="1"/>
</dbReference>
<sequence>MSRIISAILLLLLSACHSPENYLENAAVETEGQAISNKFITSIVEDQYGYIWLGTTRGLNRYNGHEFTQFTFNNDSVSLQANVVSALLYDSKNRLWVGTSTHGVSLYENGKFKIIPTGSSSNFIAQILEDKSGKIIINTSNDICVFNPEKNTFESKLTYFSKFPNPTVLNLEAFDSNNRLWVATQNNISVYDPDFKLIKKLEIPAVKLIHSLYINEFGELWLSHSNGISIVDTDTIEFKQLPEKIATYTDFPASGISNIFRYNQRAVILKTFQNELFYFDFVTNTLVHQSHKDFPFAAPDFELTTVFTDSRNNLWFGSTDKGFEMVRKSEKIFNEKYLLENALQGKSIMKIVQAKDKNLWILTSKDGIYKYTVSDGQVTKATLPHTGFGKNGNLFFDSNGYLWVNSGNDLYQCSVHNSTVSIVKSYKFEETMSSIAEDDNGNIWVAGFGEYIYYKKGDTFEKKQFYKPGYNYTTGLTKLRSGEIAVSALGRGVFLINPNTLTTKNIEIKPSVTPFLPNQVFEDSNGNLWIPTHLNGLFTYSPTTRQTKNYLNAKAICNDASGIIEDSQGYLWIPTQNGLSKLDPKTDKAIVYFSEDGTGGNQYNFNALAKDDEGRLYFGGTHGITEINPLKAIPEQSNKIVIEKVTSDKHKLFETSSQSTPVKRIQLKNWNNSFSIHYTILNYSQLKNYKYEYKLEGYNDDWTDAGKSRQANFYKIPPGNYIFKVRASSNSQGEIFETAISLKMLPPWWASSPMILLYVLTLGGVSYVFFRLYSSWKTDKDKTLLAEREKQEAIRINELNFNYFSNISHEFRTPLTMIKGPVTMLSAQNLNPETLNLLSIIQRNVDKMLGLVNQILDFNNLKDGDSPLKTIYLDIIPEIRRNVDLFSFSAKEKNIRLSVQIESGPIMLYLDRDKFDKILSNILSNAIKYTPAGGNIEVLVSITDNEYPNTPSTETKLVKVDIKDTGIGIPKKDLKRVFERFYQVNHHNGLNHYGTGIGLNYSQRLIRAHHGEIEAFQNETGGTTISIVLPLGNQNYSPSEIISEDSVDKPQDSSISSPADNEIETLLGKKEKILIVDDEPEITHFLKTILSADFTIESVFNAEDAIKTMETFEADLIISDVLMPGMSGYDFCQYLKENIEYSHIPVILLTAKSTTQEQVKGLYKGADAYIVKPFDPLYLIAVVKSQINNRKKVREILTTTTTTKRMLSEAGISPHDKVLLNEFYALMNEELDNSELNIVKMTERLNLSRTKFYYKIKSLTGENPASFFKTYKLNKAAEYIKTGQYNISEIAYMTGFNTLSHFSISFKKQFGVSPSEFK</sequence>
<dbReference type="EMBL" id="CP002305">
    <property type="protein sequence ID" value="ADQ16056.1"/>
    <property type="molecule type" value="Genomic_DNA"/>
</dbReference>
<dbReference type="KEGG" id="lby:Lbys_0269"/>
<dbReference type="Pfam" id="PF07495">
    <property type="entry name" value="Y_Y_Y"/>
    <property type="match status" value="1"/>
</dbReference>
<gene>
    <name evidence="16" type="ordered locus">Lbys_0269</name>
</gene>
<dbReference type="HOGENOM" id="CLU_000445_28_1_10"/>
<dbReference type="Pfam" id="PF07494">
    <property type="entry name" value="Reg_prop"/>
    <property type="match status" value="2"/>
</dbReference>
<evidence type="ECO:0000313" key="17">
    <source>
        <dbReference type="Proteomes" id="UP000007435"/>
    </source>
</evidence>
<proteinExistence type="predicted"/>
<dbReference type="InterPro" id="IPR001789">
    <property type="entry name" value="Sig_transdc_resp-reg_receiver"/>
</dbReference>
<dbReference type="PROSITE" id="PS51257">
    <property type="entry name" value="PROKAR_LIPOPROTEIN"/>
    <property type="match status" value="1"/>
</dbReference>
<keyword evidence="11" id="KW-0804">Transcription</keyword>
<keyword evidence="17" id="KW-1185">Reference proteome</keyword>
<evidence type="ECO:0000256" key="12">
    <source>
        <dbReference type="PROSITE-ProRule" id="PRU00169"/>
    </source>
</evidence>
<dbReference type="Gene3D" id="1.10.10.60">
    <property type="entry name" value="Homeodomain-like"/>
    <property type="match status" value="1"/>
</dbReference>
<evidence type="ECO:0000256" key="4">
    <source>
        <dbReference type="ARBA" id="ARBA00022679"/>
    </source>
</evidence>
<dbReference type="InterPro" id="IPR018062">
    <property type="entry name" value="HTH_AraC-typ_CS"/>
</dbReference>
<comment type="catalytic activity">
    <reaction evidence="1">
        <text>ATP + protein L-histidine = ADP + protein N-phospho-L-histidine.</text>
        <dbReference type="EC" id="2.7.13.3"/>
    </reaction>
</comment>
<dbReference type="PANTHER" id="PTHR43547:SF2">
    <property type="entry name" value="HYBRID SIGNAL TRANSDUCTION HISTIDINE KINASE C"/>
    <property type="match status" value="1"/>
</dbReference>
<keyword evidence="6 16" id="KW-0418">Kinase</keyword>
<reference key="1">
    <citation type="submission" date="2010-11" db="EMBL/GenBank/DDBJ databases">
        <title>The complete genome of Leadbetterella byssophila DSM 17132.</title>
        <authorList>
            <consortium name="US DOE Joint Genome Institute (JGI-PGF)"/>
            <person name="Lucas S."/>
            <person name="Copeland A."/>
            <person name="Lapidus A."/>
            <person name="Glavina del Rio T."/>
            <person name="Dalin E."/>
            <person name="Tice H."/>
            <person name="Bruce D."/>
            <person name="Goodwin L."/>
            <person name="Pitluck S."/>
            <person name="Kyrpides N."/>
            <person name="Mavromatis K."/>
            <person name="Ivanova N."/>
            <person name="Teshima H."/>
            <person name="Brettin T."/>
            <person name="Detter J.C."/>
            <person name="Han C."/>
            <person name="Tapia R."/>
            <person name="Land M."/>
            <person name="Hauser L."/>
            <person name="Markowitz V."/>
            <person name="Cheng J.-F."/>
            <person name="Hugenholtz P."/>
            <person name="Woyke T."/>
            <person name="Wu D."/>
            <person name="Tindall B."/>
            <person name="Pomrenke H.G."/>
            <person name="Brambilla E."/>
            <person name="Klenk H.-P."/>
            <person name="Eisen J.A."/>
        </authorList>
    </citation>
    <scope>NUCLEOTIDE SEQUENCE [LARGE SCALE GENOMIC DNA]</scope>
    <source>
        <strain>DSM 17132</strain>
    </source>
</reference>
<dbReference type="SMART" id="SM00387">
    <property type="entry name" value="HATPase_c"/>
    <property type="match status" value="1"/>
</dbReference>
<dbReference type="SMART" id="SM00448">
    <property type="entry name" value="REC"/>
    <property type="match status" value="1"/>
</dbReference>